<feature type="signal peptide" evidence="1">
    <location>
        <begin position="1"/>
        <end position="17"/>
    </location>
</feature>
<reference evidence="2 3" key="1">
    <citation type="submission" date="2014-10" db="EMBL/GenBank/DDBJ databases">
        <title>Genome sequence of Ponticoccus sp. strain UMTAT08 isolated from clonal culture of toxic dinoflagellate Alexandrium tamiyavanichii.</title>
        <authorList>
            <person name="Gan H.Y."/>
            <person name="Muhd D.-D."/>
            <person name="Mohd Noor M.E."/>
            <person name="Yeong Y.S."/>
            <person name="Usup G."/>
        </authorList>
    </citation>
    <scope>NUCLEOTIDE SEQUENCE [LARGE SCALE GENOMIC DNA]</scope>
    <source>
        <strain evidence="2 3">UMTAT08</strain>
    </source>
</reference>
<protein>
    <recommendedName>
        <fullName evidence="4">Lipoprotein</fullName>
    </recommendedName>
</protein>
<feature type="chain" id="PRO_5002098041" description="Lipoprotein" evidence="1">
    <location>
        <begin position="18"/>
        <end position="161"/>
    </location>
</feature>
<evidence type="ECO:0008006" key="4">
    <source>
        <dbReference type="Google" id="ProtNLM"/>
    </source>
</evidence>
<keyword evidence="3" id="KW-1185">Reference proteome</keyword>
<accession>A0A0B3S4E2</accession>
<dbReference type="AlphaFoldDB" id="A0A0B3S4E2"/>
<comment type="caution">
    <text evidence="2">The sequence shown here is derived from an EMBL/GenBank/DDBJ whole genome shotgun (WGS) entry which is preliminary data.</text>
</comment>
<evidence type="ECO:0000256" key="1">
    <source>
        <dbReference type="SAM" id="SignalP"/>
    </source>
</evidence>
<keyword evidence="1" id="KW-0732">Signal</keyword>
<name>A0A0B3S4E2_9RHOB</name>
<dbReference type="Proteomes" id="UP000030960">
    <property type="component" value="Unassembled WGS sequence"/>
</dbReference>
<evidence type="ECO:0000313" key="2">
    <source>
        <dbReference type="EMBL" id="KHQ55127.1"/>
    </source>
</evidence>
<organism evidence="2 3">
    <name type="scientific">Mameliella alba</name>
    <dbReference type="NCBI Taxonomy" id="561184"/>
    <lineage>
        <taxon>Bacteria</taxon>
        <taxon>Pseudomonadati</taxon>
        <taxon>Pseudomonadota</taxon>
        <taxon>Alphaproteobacteria</taxon>
        <taxon>Rhodobacterales</taxon>
        <taxon>Roseobacteraceae</taxon>
        <taxon>Mameliella</taxon>
    </lineage>
</organism>
<proteinExistence type="predicted"/>
<dbReference type="STRING" id="561184.SAMN05216376_103167"/>
<dbReference type="OrthoDB" id="7426224at2"/>
<sequence>MIRCLSLFLLVAGPAVADCSTSDATFVQCRIAGSTKILEVCAEQDAAVYRFGPSGRPEMELFEPYAMLDYQPWPGVGRDIWEEASFRNEEYRYTVFAGVERQVGDTETSQRFGGVTVSKDGKDLARLECDPDTVTFGFGTGLSDGKSRAGYRWLPGEGWVR</sequence>
<gene>
    <name evidence="2" type="ORF">OA50_00163</name>
</gene>
<evidence type="ECO:0000313" key="3">
    <source>
        <dbReference type="Proteomes" id="UP000030960"/>
    </source>
</evidence>
<dbReference type="RefSeq" id="WP_052244204.1">
    <property type="nucleotide sequence ID" value="NZ_JSUQ01000001.1"/>
</dbReference>
<dbReference type="EMBL" id="JSUQ01000001">
    <property type="protein sequence ID" value="KHQ55127.1"/>
    <property type="molecule type" value="Genomic_DNA"/>
</dbReference>